<feature type="transmembrane region" description="Helical" evidence="5">
    <location>
        <begin position="188"/>
        <end position="218"/>
    </location>
</feature>
<dbReference type="Pfam" id="PF01925">
    <property type="entry name" value="TauE"/>
    <property type="match status" value="1"/>
</dbReference>
<feature type="transmembrane region" description="Helical" evidence="5">
    <location>
        <begin position="110"/>
        <end position="127"/>
    </location>
</feature>
<evidence type="ECO:0000313" key="6">
    <source>
        <dbReference type="EMBL" id="SNS02023.1"/>
    </source>
</evidence>
<evidence type="ECO:0000313" key="7">
    <source>
        <dbReference type="Proteomes" id="UP000198324"/>
    </source>
</evidence>
<keyword evidence="7" id="KW-1185">Reference proteome</keyword>
<comment type="subcellular location">
    <subcellularLocation>
        <location evidence="5">Cell membrane</location>
        <topology evidence="5">Multi-pass membrane protein</topology>
    </subcellularLocation>
    <subcellularLocation>
        <location evidence="1">Membrane</location>
        <topology evidence="1">Multi-pass membrane protein</topology>
    </subcellularLocation>
</comment>
<feature type="transmembrane region" description="Helical" evidence="5">
    <location>
        <begin position="20"/>
        <end position="40"/>
    </location>
</feature>
<evidence type="ECO:0000256" key="5">
    <source>
        <dbReference type="RuleBase" id="RU363041"/>
    </source>
</evidence>
<sequence length="313" mass="33627">MLFEVAGVEVSPWVPPLVSLVISFFTSMGGVSGAFLLLPFQMSVLGYTAPSVSATNQFYNIVAIPSGVWRFLREGRMVWPLTWAVVAGTLPGVLIGAVVRVRYLPDARNFKLFMACVLLYIGARMALDLVRQLRRAAGGTPAAGERLGLRPQSGREPHGQRPACVRVLQRGRSRIAYEFQGETYDVSAWGILALALVVGVIGGTYGIGGGAIIAPFLVSFFGLPVYTVAGASLMGTFITSVAGVAFYQAIAPFYPDMSVAPDWLLGLLFGLGGIVGMYLGARCQKFVPARYIKWMLSGLLVFLALKYAGDSLR</sequence>
<evidence type="ECO:0000256" key="4">
    <source>
        <dbReference type="ARBA" id="ARBA00023136"/>
    </source>
</evidence>
<dbReference type="EMBL" id="FZOC01000004">
    <property type="protein sequence ID" value="SNS02023.1"/>
    <property type="molecule type" value="Genomic_DNA"/>
</dbReference>
<keyword evidence="2 5" id="KW-0812">Transmembrane</keyword>
<dbReference type="AlphaFoldDB" id="A0A239B494"/>
<gene>
    <name evidence="6" type="ORF">SAMN04488503_2383</name>
</gene>
<feature type="transmembrane region" description="Helical" evidence="5">
    <location>
        <begin position="78"/>
        <end position="98"/>
    </location>
</feature>
<reference evidence="6 7" key="1">
    <citation type="submission" date="2017-06" db="EMBL/GenBank/DDBJ databases">
        <authorList>
            <person name="Kim H.J."/>
            <person name="Triplett B.A."/>
        </authorList>
    </citation>
    <scope>NUCLEOTIDE SEQUENCE [LARGE SCALE GENOMIC DNA]</scope>
    <source>
        <strain evidence="6 7">DSM 13116</strain>
    </source>
</reference>
<organism evidence="6 7">
    <name type="scientific">Humidesulfovibrio mexicanus</name>
    <dbReference type="NCBI Taxonomy" id="147047"/>
    <lineage>
        <taxon>Bacteria</taxon>
        <taxon>Pseudomonadati</taxon>
        <taxon>Thermodesulfobacteriota</taxon>
        <taxon>Desulfovibrionia</taxon>
        <taxon>Desulfovibrionales</taxon>
        <taxon>Desulfovibrionaceae</taxon>
        <taxon>Humidesulfovibrio</taxon>
    </lineage>
</organism>
<feature type="transmembrane region" description="Helical" evidence="5">
    <location>
        <begin position="52"/>
        <end position="72"/>
    </location>
</feature>
<feature type="transmembrane region" description="Helical" evidence="5">
    <location>
        <begin position="225"/>
        <end position="251"/>
    </location>
</feature>
<dbReference type="Proteomes" id="UP000198324">
    <property type="component" value="Unassembled WGS sequence"/>
</dbReference>
<keyword evidence="4 5" id="KW-0472">Membrane</keyword>
<evidence type="ECO:0000256" key="1">
    <source>
        <dbReference type="ARBA" id="ARBA00004141"/>
    </source>
</evidence>
<keyword evidence="3 5" id="KW-1133">Transmembrane helix</keyword>
<dbReference type="PANTHER" id="PTHR43483:SF3">
    <property type="entry name" value="MEMBRANE TRANSPORTER PROTEIN HI_0806-RELATED"/>
    <property type="match status" value="1"/>
</dbReference>
<protein>
    <recommendedName>
        <fullName evidence="5">Probable membrane transporter protein</fullName>
    </recommendedName>
</protein>
<dbReference type="InterPro" id="IPR002781">
    <property type="entry name" value="TM_pro_TauE-like"/>
</dbReference>
<comment type="similarity">
    <text evidence="5">Belongs to the 4-toluene sulfonate uptake permease (TSUP) (TC 2.A.102) family.</text>
</comment>
<dbReference type="GO" id="GO:0005886">
    <property type="term" value="C:plasma membrane"/>
    <property type="evidence" value="ECO:0007669"/>
    <property type="project" value="UniProtKB-SubCell"/>
</dbReference>
<keyword evidence="5" id="KW-1003">Cell membrane</keyword>
<evidence type="ECO:0000256" key="2">
    <source>
        <dbReference type="ARBA" id="ARBA00022692"/>
    </source>
</evidence>
<name>A0A239B494_9BACT</name>
<proteinExistence type="inferred from homology"/>
<dbReference type="OrthoDB" id="9788634at2"/>
<dbReference type="PANTHER" id="PTHR43483">
    <property type="entry name" value="MEMBRANE TRANSPORTER PROTEIN HI_0806-RELATED"/>
    <property type="match status" value="1"/>
</dbReference>
<dbReference type="RefSeq" id="WP_089274581.1">
    <property type="nucleotide sequence ID" value="NZ_FZOC01000004.1"/>
</dbReference>
<evidence type="ECO:0000256" key="3">
    <source>
        <dbReference type="ARBA" id="ARBA00022989"/>
    </source>
</evidence>
<feature type="transmembrane region" description="Helical" evidence="5">
    <location>
        <begin position="263"/>
        <end position="279"/>
    </location>
</feature>
<accession>A0A239B494</accession>